<dbReference type="Proteomes" id="UP001362999">
    <property type="component" value="Unassembled WGS sequence"/>
</dbReference>
<organism evidence="1 2">
    <name type="scientific">Favolaschia claudopus</name>
    <dbReference type="NCBI Taxonomy" id="2862362"/>
    <lineage>
        <taxon>Eukaryota</taxon>
        <taxon>Fungi</taxon>
        <taxon>Dikarya</taxon>
        <taxon>Basidiomycota</taxon>
        <taxon>Agaricomycotina</taxon>
        <taxon>Agaricomycetes</taxon>
        <taxon>Agaricomycetidae</taxon>
        <taxon>Agaricales</taxon>
        <taxon>Marasmiineae</taxon>
        <taxon>Mycenaceae</taxon>
        <taxon>Favolaschia</taxon>
    </lineage>
</organism>
<gene>
    <name evidence="1" type="ORF">R3P38DRAFT_2965876</name>
</gene>
<evidence type="ECO:0000313" key="1">
    <source>
        <dbReference type="EMBL" id="KAK7021231.1"/>
    </source>
</evidence>
<proteinExistence type="predicted"/>
<comment type="caution">
    <text evidence="1">The sequence shown here is derived from an EMBL/GenBank/DDBJ whole genome shotgun (WGS) entry which is preliminary data.</text>
</comment>
<reference evidence="1 2" key="1">
    <citation type="journal article" date="2024" name="J Genomics">
        <title>Draft genome sequencing and assembly of Favolaschia claudopus CIRM-BRFM 2984 isolated from oak limbs.</title>
        <authorList>
            <person name="Navarro D."/>
            <person name="Drula E."/>
            <person name="Chaduli D."/>
            <person name="Cazenave R."/>
            <person name="Ahrendt S."/>
            <person name="Wang J."/>
            <person name="Lipzen A."/>
            <person name="Daum C."/>
            <person name="Barry K."/>
            <person name="Grigoriev I.V."/>
            <person name="Favel A."/>
            <person name="Rosso M.N."/>
            <person name="Martin F."/>
        </authorList>
    </citation>
    <scope>NUCLEOTIDE SEQUENCE [LARGE SCALE GENOMIC DNA]</scope>
    <source>
        <strain evidence="1 2">CIRM-BRFM 2984</strain>
    </source>
</reference>
<evidence type="ECO:0000313" key="2">
    <source>
        <dbReference type="Proteomes" id="UP001362999"/>
    </source>
</evidence>
<accession>A0AAW0B556</accession>
<keyword evidence="2" id="KW-1185">Reference proteome</keyword>
<dbReference type="EMBL" id="JAWWNJ010000039">
    <property type="protein sequence ID" value="KAK7021231.1"/>
    <property type="molecule type" value="Genomic_DNA"/>
</dbReference>
<protein>
    <submittedName>
        <fullName evidence="1">Uncharacterized protein</fullName>
    </submittedName>
</protein>
<sequence>MFRPKSSQLLNSWPWAQLNVLELWMPCKFDAILVILSRCTNLVRASVGAFAWSAYPSAGQADINLECLQTLSIELYECSEGHIVPFFDRISRTLWDQAQISAFQLRTPIITHLEYACLQPLSSSHLMAVLQHADHLTHFKVDRLSEAFDETIIRALAYTDGSQPLAPRLHHLMLQAPSSRIAVQFETEFWANMLLSRWWADEQLALSTIKPTMLRYKPAIEALQRTGVPIECQYYS</sequence>
<dbReference type="AlphaFoldDB" id="A0AAW0B556"/>
<name>A0AAW0B556_9AGAR</name>